<dbReference type="PANTHER" id="PTHR23028">
    <property type="entry name" value="ACETYLTRANSFERASE"/>
    <property type="match status" value="1"/>
</dbReference>
<dbReference type="GO" id="GO:0000271">
    <property type="term" value="P:polysaccharide biosynthetic process"/>
    <property type="evidence" value="ECO:0007669"/>
    <property type="project" value="TreeGrafter"/>
</dbReference>
<evidence type="ECO:0000313" key="2">
    <source>
        <dbReference type="Proteomes" id="UP001331761"/>
    </source>
</evidence>
<evidence type="ECO:0000313" key="1">
    <source>
        <dbReference type="EMBL" id="KAK5972940.1"/>
    </source>
</evidence>
<dbReference type="EMBL" id="WIXE01016113">
    <property type="protein sequence ID" value="KAK5972940.1"/>
    <property type="molecule type" value="Genomic_DNA"/>
</dbReference>
<comment type="caution">
    <text evidence="1">The sequence shown here is derived from an EMBL/GenBank/DDBJ whole genome shotgun (WGS) entry which is preliminary data.</text>
</comment>
<dbReference type="GO" id="GO:0016020">
    <property type="term" value="C:membrane"/>
    <property type="evidence" value="ECO:0007669"/>
    <property type="project" value="TreeGrafter"/>
</dbReference>
<dbReference type="Proteomes" id="UP001331761">
    <property type="component" value="Unassembled WGS sequence"/>
</dbReference>
<organism evidence="1 2">
    <name type="scientific">Trichostrongylus colubriformis</name>
    <name type="common">Black scour worm</name>
    <dbReference type="NCBI Taxonomy" id="6319"/>
    <lineage>
        <taxon>Eukaryota</taxon>
        <taxon>Metazoa</taxon>
        <taxon>Ecdysozoa</taxon>
        <taxon>Nematoda</taxon>
        <taxon>Chromadorea</taxon>
        <taxon>Rhabditida</taxon>
        <taxon>Rhabditina</taxon>
        <taxon>Rhabditomorpha</taxon>
        <taxon>Strongyloidea</taxon>
        <taxon>Trichostrongylidae</taxon>
        <taxon>Trichostrongylus</taxon>
    </lineage>
</organism>
<dbReference type="PANTHER" id="PTHR23028:SF53">
    <property type="entry name" value="ACYL_TRANSF_3 DOMAIN-CONTAINING PROTEIN"/>
    <property type="match status" value="1"/>
</dbReference>
<name>A0AAN8FN14_TRICO</name>
<proteinExistence type="predicted"/>
<keyword evidence="2" id="KW-1185">Reference proteome</keyword>
<dbReference type="AlphaFoldDB" id="A0AAN8FN14"/>
<dbReference type="InterPro" id="IPR050879">
    <property type="entry name" value="Acyltransferase_3"/>
</dbReference>
<accession>A0AAN8FN14</accession>
<gene>
    <name evidence="1" type="ORF">GCK32_017967</name>
</gene>
<protein>
    <recommendedName>
        <fullName evidence="3">SGNH domain-containing protein</fullName>
    </recommendedName>
</protein>
<evidence type="ECO:0008006" key="3">
    <source>
        <dbReference type="Google" id="ProtNLM"/>
    </source>
</evidence>
<reference evidence="1 2" key="1">
    <citation type="submission" date="2019-10" db="EMBL/GenBank/DDBJ databases">
        <title>Assembly and Annotation for the nematode Trichostrongylus colubriformis.</title>
        <authorList>
            <person name="Martin J."/>
        </authorList>
    </citation>
    <scope>NUCLEOTIDE SEQUENCE [LARGE SCALE GENOMIC DNA]</scope>
    <source>
        <strain evidence="1">G859</strain>
        <tissue evidence="1">Whole worm</tissue>
    </source>
</reference>
<sequence length="226" mass="26446">MERTWIAKLFTPTCKTPLQEKSGLCELPLTSAQLTKGCEVFTQTEDLWHCKNSSKVYRKAIREFKPDVLFVLSRYLKTMQLPRSTDHATADKYVLEGANVLRNFSRFVSDKIFVLHAIPRPVLDFEAQYLQTITKPRHIDPTTIVNKVPNLRLAREILERTVKSCRKCALIDYTPLFTINGTFRFFDEHFKIFNLNGYWHFTPLGLHKLRPFYKNICNNITKSNKQ</sequence>